<evidence type="ECO:0000313" key="1">
    <source>
        <dbReference type="EMBL" id="PIC20602.1"/>
    </source>
</evidence>
<gene>
    <name evidence="1" type="primary">Cnig_chr_X.g25743</name>
    <name evidence="1" type="ORF">B9Z55_025743</name>
</gene>
<dbReference type="Proteomes" id="UP000230233">
    <property type="component" value="Chromosome X"/>
</dbReference>
<reference evidence="2" key="1">
    <citation type="submission" date="2017-10" db="EMBL/GenBank/DDBJ databases">
        <title>Rapid genome shrinkage in a self-fertile nematode reveals novel sperm competition proteins.</title>
        <authorList>
            <person name="Yin D."/>
            <person name="Schwarz E.M."/>
            <person name="Thomas C.G."/>
            <person name="Felde R.L."/>
            <person name="Korf I.F."/>
            <person name="Cutter A.D."/>
            <person name="Schartner C.M."/>
            <person name="Ralston E.J."/>
            <person name="Meyer B.J."/>
            <person name="Haag E.S."/>
        </authorList>
    </citation>
    <scope>NUCLEOTIDE SEQUENCE [LARGE SCALE GENOMIC DNA]</scope>
    <source>
        <strain evidence="2">JU1422</strain>
    </source>
</reference>
<accession>A0A2G5T053</accession>
<name>A0A2G5T053_9PELO</name>
<organism evidence="1 2">
    <name type="scientific">Caenorhabditis nigoni</name>
    <dbReference type="NCBI Taxonomy" id="1611254"/>
    <lineage>
        <taxon>Eukaryota</taxon>
        <taxon>Metazoa</taxon>
        <taxon>Ecdysozoa</taxon>
        <taxon>Nematoda</taxon>
        <taxon>Chromadorea</taxon>
        <taxon>Rhabditida</taxon>
        <taxon>Rhabditina</taxon>
        <taxon>Rhabditomorpha</taxon>
        <taxon>Rhabditoidea</taxon>
        <taxon>Rhabditidae</taxon>
        <taxon>Peloderinae</taxon>
        <taxon>Caenorhabditis</taxon>
    </lineage>
</organism>
<dbReference type="AlphaFoldDB" id="A0A2G5T053"/>
<sequence length="106" mass="13005">MCGHSFFNIRKNEFVQNILQSQGDEHRELLNLNNRTQLLWKDIDRRIQKYSEELLEHNEHWINYEERVTEPLIKLTELNDEYHNPKQYKANNFITKFERLCSNPSR</sequence>
<protein>
    <submittedName>
        <fullName evidence="1">Uncharacterized protein</fullName>
    </submittedName>
</protein>
<evidence type="ECO:0000313" key="2">
    <source>
        <dbReference type="Proteomes" id="UP000230233"/>
    </source>
</evidence>
<keyword evidence="2" id="KW-1185">Reference proteome</keyword>
<comment type="caution">
    <text evidence="1">The sequence shown here is derived from an EMBL/GenBank/DDBJ whole genome shotgun (WGS) entry which is preliminary data.</text>
</comment>
<proteinExistence type="predicted"/>
<dbReference type="EMBL" id="PDUG01000006">
    <property type="protein sequence ID" value="PIC20602.1"/>
    <property type="molecule type" value="Genomic_DNA"/>
</dbReference>